<dbReference type="PIRSF" id="PIRSF021308">
    <property type="entry name" value="UCP021308"/>
    <property type="match status" value="1"/>
</dbReference>
<dbReference type="AlphaFoldDB" id="A0A2W7RVP7"/>
<dbReference type="Proteomes" id="UP000249720">
    <property type="component" value="Unassembled WGS sequence"/>
</dbReference>
<dbReference type="InterPro" id="IPR016786">
    <property type="entry name" value="YdeI_bac"/>
</dbReference>
<accession>A0A2W7RVP7</accession>
<feature type="domain" description="YdhG-like" evidence="1">
    <location>
        <begin position="21"/>
        <end position="115"/>
    </location>
</feature>
<reference evidence="2 3" key="1">
    <citation type="submission" date="2018-06" db="EMBL/GenBank/DDBJ databases">
        <title>Genomic Encyclopedia of Archaeal and Bacterial Type Strains, Phase II (KMG-II): from individual species to whole genera.</title>
        <authorList>
            <person name="Goeker M."/>
        </authorList>
    </citation>
    <scope>NUCLEOTIDE SEQUENCE [LARGE SCALE GENOMIC DNA]</scope>
    <source>
        <strain evidence="2 3">DSM 23241</strain>
    </source>
</reference>
<sequence length="198" mass="22781">MKSIITNADSFFLKSQKWHHEFVALRNILLPFQLQETIKWGWPCYMLHEKNVVLMHGFKHYCALLFFKGALLNNADGLLIQQTPNVQASRQIRFTNLSEIIQLKKQITKHIKEAIEVEQAGLTLAPKPTNAFAIPVEFDELLKQNNALQKAFHALTPGRQRAYLLYFAQAKQSATRLKRIQKYLPYILAGKGLHDVTP</sequence>
<evidence type="ECO:0000259" key="1">
    <source>
        <dbReference type="Pfam" id="PF08818"/>
    </source>
</evidence>
<dbReference type="Gene3D" id="3.90.1150.200">
    <property type="match status" value="1"/>
</dbReference>
<evidence type="ECO:0000313" key="2">
    <source>
        <dbReference type="EMBL" id="PZX62926.1"/>
    </source>
</evidence>
<comment type="caution">
    <text evidence="2">The sequence shown here is derived from an EMBL/GenBank/DDBJ whole genome shotgun (WGS) entry which is preliminary data.</text>
</comment>
<dbReference type="OrthoDB" id="214150at2"/>
<evidence type="ECO:0000313" key="3">
    <source>
        <dbReference type="Proteomes" id="UP000249720"/>
    </source>
</evidence>
<dbReference type="EMBL" id="QKZV01000004">
    <property type="protein sequence ID" value="PZX62926.1"/>
    <property type="molecule type" value="Genomic_DNA"/>
</dbReference>
<organism evidence="2 3">
    <name type="scientific">Hydrotalea sandarakina</name>
    <dbReference type="NCBI Taxonomy" id="1004304"/>
    <lineage>
        <taxon>Bacteria</taxon>
        <taxon>Pseudomonadati</taxon>
        <taxon>Bacteroidota</taxon>
        <taxon>Chitinophagia</taxon>
        <taxon>Chitinophagales</taxon>
        <taxon>Chitinophagaceae</taxon>
        <taxon>Hydrotalea</taxon>
    </lineage>
</organism>
<dbReference type="InterPro" id="IPR014922">
    <property type="entry name" value="YdhG-like"/>
</dbReference>
<proteinExistence type="predicted"/>
<dbReference type="Pfam" id="PF13376">
    <property type="entry name" value="OmdA"/>
    <property type="match status" value="1"/>
</dbReference>
<dbReference type="RefSeq" id="WP_111295064.1">
    <property type="nucleotide sequence ID" value="NZ_QKZV01000004.1"/>
</dbReference>
<name>A0A2W7RVP7_9BACT</name>
<dbReference type="Pfam" id="PF08818">
    <property type="entry name" value="DUF1801"/>
    <property type="match status" value="1"/>
</dbReference>
<gene>
    <name evidence="2" type="ORF">LX80_01621</name>
</gene>
<protein>
    <submittedName>
        <fullName evidence="2">Uncharacterized protein YdeI (YjbR/CyaY-like superfamily)</fullName>
    </submittedName>
</protein>
<keyword evidence="3" id="KW-1185">Reference proteome</keyword>
<dbReference type="SUPFAM" id="SSF159888">
    <property type="entry name" value="YdhG-like"/>
    <property type="match status" value="1"/>
</dbReference>